<sequence length="242" mass="26987">MNRYLIIIPAFNEEANISQVLQGLMKLQLPSDILVIDDGSHDRTALLAGQNGAIVASHPCNLGYGAALQTGYQYAYAKGYRYLIQFDADGQHLPSSIPDLIKELEKGEADIVIGSRYLADMRYDPGLLKRTATGFFRWLIRRATRVSILDPTSGLRGIGVKVFGYYSVSKRFPADFPDANMLIQMILRGYTVKEIPAQMKERTAGTSMHAGLKPVKYMLKIMVSIGIVLLRHQLTKKVVNHE</sequence>
<name>A0ABT4Q714_9BACL</name>
<dbReference type="InterPro" id="IPR029044">
    <property type="entry name" value="Nucleotide-diphossugar_trans"/>
</dbReference>
<dbReference type="Pfam" id="PF00535">
    <property type="entry name" value="Glycos_transf_2"/>
    <property type="match status" value="1"/>
</dbReference>
<dbReference type="Gene3D" id="3.90.550.10">
    <property type="entry name" value="Spore Coat Polysaccharide Biosynthesis Protein SpsA, Chain A"/>
    <property type="match status" value="1"/>
</dbReference>
<dbReference type="EMBL" id="JAQAGZ010000005">
    <property type="protein sequence ID" value="MCZ8512624.1"/>
    <property type="molecule type" value="Genomic_DNA"/>
</dbReference>
<dbReference type="InterPro" id="IPR050256">
    <property type="entry name" value="Glycosyltransferase_2"/>
</dbReference>
<dbReference type="RefSeq" id="WP_269881070.1">
    <property type="nucleotide sequence ID" value="NZ_JAQAGZ010000005.1"/>
</dbReference>
<evidence type="ECO:0000313" key="2">
    <source>
        <dbReference type="EMBL" id="MCZ8512624.1"/>
    </source>
</evidence>
<dbReference type="CDD" id="cd04179">
    <property type="entry name" value="DPM_DPG-synthase_like"/>
    <property type="match status" value="1"/>
</dbReference>
<proteinExistence type="predicted"/>
<dbReference type="Proteomes" id="UP001527882">
    <property type="component" value="Unassembled WGS sequence"/>
</dbReference>
<gene>
    <name evidence="2" type="ORF">O9H85_09400</name>
</gene>
<dbReference type="InterPro" id="IPR001173">
    <property type="entry name" value="Glyco_trans_2-like"/>
</dbReference>
<comment type="caution">
    <text evidence="2">The sequence shown here is derived from an EMBL/GenBank/DDBJ whole genome shotgun (WGS) entry which is preliminary data.</text>
</comment>
<keyword evidence="3" id="KW-1185">Reference proteome</keyword>
<evidence type="ECO:0000313" key="3">
    <source>
        <dbReference type="Proteomes" id="UP001527882"/>
    </source>
</evidence>
<reference evidence="2 3" key="1">
    <citation type="submission" date="2022-12" db="EMBL/GenBank/DDBJ databases">
        <title>Draft genome sequence of Paenibacillus sp. dW9.</title>
        <authorList>
            <person name="Choi E.-W."/>
            <person name="Kim D.-U."/>
        </authorList>
    </citation>
    <scope>NUCLEOTIDE SEQUENCE [LARGE SCALE GENOMIC DNA]</scope>
    <source>
        <strain evidence="3">dW9</strain>
    </source>
</reference>
<evidence type="ECO:0000259" key="1">
    <source>
        <dbReference type="Pfam" id="PF00535"/>
    </source>
</evidence>
<feature type="domain" description="Glycosyltransferase 2-like" evidence="1">
    <location>
        <begin position="6"/>
        <end position="132"/>
    </location>
</feature>
<dbReference type="SUPFAM" id="SSF53448">
    <property type="entry name" value="Nucleotide-diphospho-sugar transferases"/>
    <property type="match status" value="1"/>
</dbReference>
<accession>A0ABT4Q714</accession>
<protein>
    <submittedName>
        <fullName evidence="2">Glycosyltransferase family 2 protein</fullName>
    </submittedName>
</protein>
<dbReference type="PANTHER" id="PTHR48090">
    <property type="entry name" value="UNDECAPRENYL-PHOSPHATE 4-DEOXY-4-FORMAMIDO-L-ARABINOSE TRANSFERASE-RELATED"/>
    <property type="match status" value="1"/>
</dbReference>
<dbReference type="PANTHER" id="PTHR48090:SF7">
    <property type="entry name" value="RFBJ PROTEIN"/>
    <property type="match status" value="1"/>
</dbReference>
<organism evidence="2 3">
    <name type="scientific">Paenibacillus gyeongsangnamensis</name>
    <dbReference type="NCBI Taxonomy" id="3388067"/>
    <lineage>
        <taxon>Bacteria</taxon>
        <taxon>Bacillati</taxon>
        <taxon>Bacillota</taxon>
        <taxon>Bacilli</taxon>
        <taxon>Bacillales</taxon>
        <taxon>Paenibacillaceae</taxon>
        <taxon>Paenibacillus</taxon>
    </lineage>
</organism>